<sequence length="170" mass="18316">MPEGILPFKNIFPKIEPSVLIAKGAQVIGDVAIGANASIWYNSILRGDVNFIRIGAYTNIQDNSTLHVMNGHPCVVGNYVTVGHNVILHGCTIADNCLIGMGAIILNGVEIGENCIIGAGTLLTEFKKIPPKSLVVGSPGKVVRSVADEEIQFIRQSAIHYHELSLHHER</sequence>
<dbReference type="InterPro" id="IPR047324">
    <property type="entry name" value="LbH_gamma_CA-like"/>
</dbReference>
<dbReference type="InterPro" id="IPR050484">
    <property type="entry name" value="Transf_Hexapept/Carb_Anhydrase"/>
</dbReference>
<dbReference type="GO" id="GO:0016740">
    <property type="term" value="F:transferase activity"/>
    <property type="evidence" value="ECO:0007669"/>
    <property type="project" value="UniProtKB-KW"/>
</dbReference>
<dbReference type="Proteomes" id="UP000243333">
    <property type="component" value="Unassembled WGS sequence"/>
</dbReference>
<dbReference type="PANTHER" id="PTHR13061">
    <property type="entry name" value="DYNACTIN SUBUNIT P25"/>
    <property type="match status" value="1"/>
</dbReference>
<name>A0A1G7JNC7_9FIRM</name>
<proteinExistence type="predicted"/>
<dbReference type="CDD" id="cd04645">
    <property type="entry name" value="LbH_gamma_CA_like"/>
    <property type="match status" value="1"/>
</dbReference>
<gene>
    <name evidence="1" type="ORF">SAMN05660235_01013</name>
</gene>
<reference evidence="2" key="1">
    <citation type="submission" date="2016-10" db="EMBL/GenBank/DDBJ databases">
        <authorList>
            <person name="Varghese N."/>
            <person name="Submissions S."/>
        </authorList>
    </citation>
    <scope>NUCLEOTIDE SEQUENCE [LARGE SCALE GENOMIC DNA]</scope>
    <source>
        <strain evidence="2">DSM 23256</strain>
    </source>
</reference>
<evidence type="ECO:0000313" key="1">
    <source>
        <dbReference type="EMBL" id="SDF26355.1"/>
    </source>
</evidence>
<protein>
    <submittedName>
        <fullName evidence="1">Carbonic anhydrase or acetyltransferase, isoleucine patch superfamily</fullName>
    </submittedName>
</protein>
<keyword evidence="2" id="KW-1185">Reference proteome</keyword>
<dbReference type="STRING" id="1123285.SAMN05660235_01013"/>
<organism evidence="1 2">
    <name type="scientific">Sporolituus thermophilus DSM 23256</name>
    <dbReference type="NCBI Taxonomy" id="1123285"/>
    <lineage>
        <taxon>Bacteria</taxon>
        <taxon>Bacillati</taxon>
        <taxon>Bacillota</taxon>
        <taxon>Negativicutes</taxon>
        <taxon>Selenomonadales</taxon>
        <taxon>Sporomusaceae</taxon>
        <taxon>Sporolituus</taxon>
    </lineage>
</organism>
<evidence type="ECO:0000313" key="2">
    <source>
        <dbReference type="Proteomes" id="UP000243333"/>
    </source>
</evidence>
<dbReference type="EMBL" id="FNBU01000005">
    <property type="protein sequence ID" value="SDF26355.1"/>
    <property type="molecule type" value="Genomic_DNA"/>
</dbReference>
<keyword evidence="1" id="KW-0808">Transferase</keyword>
<dbReference type="InterPro" id="IPR011004">
    <property type="entry name" value="Trimer_LpxA-like_sf"/>
</dbReference>
<dbReference type="OrthoDB" id="9803036at2"/>
<dbReference type="AlphaFoldDB" id="A0A1G7JNC7"/>
<dbReference type="RefSeq" id="WP_093688708.1">
    <property type="nucleotide sequence ID" value="NZ_FNBU01000005.1"/>
</dbReference>
<dbReference type="SUPFAM" id="SSF51161">
    <property type="entry name" value="Trimeric LpxA-like enzymes"/>
    <property type="match status" value="1"/>
</dbReference>
<dbReference type="InterPro" id="IPR001451">
    <property type="entry name" value="Hexapep"/>
</dbReference>
<dbReference type="Pfam" id="PF00132">
    <property type="entry name" value="Hexapep"/>
    <property type="match status" value="2"/>
</dbReference>
<dbReference type="PANTHER" id="PTHR13061:SF29">
    <property type="entry name" value="GAMMA CARBONIC ANHYDRASE-LIKE 1, MITOCHONDRIAL-RELATED"/>
    <property type="match status" value="1"/>
</dbReference>
<dbReference type="Gene3D" id="2.160.10.10">
    <property type="entry name" value="Hexapeptide repeat proteins"/>
    <property type="match status" value="1"/>
</dbReference>
<accession>A0A1G7JNC7</accession>